<dbReference type="InterPro" id="IPR052722">
    <property type="entry name" value="PgpH_phosphodiesterase"/>
</dbReference>
<dbReference type="SUPFAM" id="SSF109604">
    <property type="entry name" value="HD-domain/PDEase-like"/>
    <property type="match status" value="1"/>
</dbReference>
<dbReference type="Gene3D" id="1.10.3210.10">
    <property type="entry name" value="Hypothetical protein af1432"/>
    <property type="match status" value="1"/>
</dbReference>
<evidence type="ECO:0000313" key="3">
    <source>
        <dbReference type="EMBL" id="AMM41116.1"/>
    </source>
</evidence>
<feature type="transmembrane region" description="Helical" evidence="1">
    <location>
        <begin position="330"/>
        <end position="346"/>
    </location>
</feature>
<evidence type="ECO:0000313" key="4">
    <source>
        <dbReference type="Proteomes" id="UP000070560"/>
    </source>
</evidence>
<keyword evidence="1" id="KW-1133">Transmembrane helix</keyword>
<evidence type="ECO:0000256" key="1">
    <source>
        <dbReference type="SAM" id="Phobius"/>
    </source>
</evidence>
<dbReference type="InterPro" id="IPR006674">
    <property type="entry name" value="HD_domain"/>
</dbReference>
<dbReference type="Pfam" id="PF07697">
    <property type="entry name" value="7TMR-HDED"/>
    <property type="match status" value="1"/>
</dbReference>
<dbReference type="RefSeq" id="WP_066062633.1">
    <property type="nucleotide sequence ID" value="NZ_CP013015.1"/>
</dbReference>
<dbReference type="InterPro" id="IPR006675">
    <property type="entry name" value="HDIG_dom"/>
</dbReference>
<dbReference type="InterPro" id="IPR011624">
    <property type="entry name" value="Metal-dep_PHydrolase_7TM_extra"/>
</dbReference>
<dbReference type="Pfam" id="PF01966">
    <property type="entry name" value="HD"/>
    <property type="match status" value="1"/>
</dbReference>
<reference evidence="3 4" key="1">
    <citation type="submission" date="2015-10" db="EMBL/GenBank/DDBJ databases">
        <title>Candidatus Desulfofervidus auxilii, a hydrogenotrophic sulfate-reducing bacterium involved in the thermophilic anaerobic oxidation of methane.</title>
        <authorList>
            <person name="Krukenberg V."/>
            <person name="Richter M."/>
            <person name="Wegener G."/>
        </authorList>
    </citation>
    <scope>NUCLEOTIDE SEQUENCE [LARGE SCALE GENOMIC DNA]</scope>
    <source>
        <strain evidence="3 4">HS1</strain>
    </source>
</reference>
<proteinExistence type="predicted"/>
<dbReference type="Pfam" id="PF07698">
    <property type="entry name" value="7TM-7TMR_HD"/>
    <property type="match status" value="1"/>
</dbReference>
<evidence type="ECO:0000259" key="2">
    <source>
        <dbReference type="PROSITE" id="PS51831"/>
    </source>
</evidence>
<gene>
    <name evidence="3" type="ORF">HS1_001312</name>
</gene>
<dbReference type="GO" id="GO:0016787">
    <property type="term" value="F:hydrolase activity"/>
    <property type="evidence" value="ECO:0007669"/>
    <property type="project" value="UniProtKB-KW"/>
</dbReference>
<keyword evidence="1" id="KW-0472">Membrane</keyword>
<protein>
    <submittedName>
        <fullName evidence="3">HD family phosphohydrolase</fullName>
    </submittedName>
</protein>
<dbReference type="OrthoDB" id="9806952at2"/>
<dbReference type="InterPro" id="IPR003607">
    <property type="entry name" value="HD/PDEase_dom"/>
</dbReference>
<dbReference type="SMART" id="SM00471">
    <property type="entry name" value="HDc"/>
    <property type="match status" value="1"/>
</dbReference>
<keyword evidence="3" id="KW-0378">Hydrolase</keyword>
<dbReference type="PROSITE" id="PS51831">
    <property type="entry name" value="HD"/>
    <property type="match status" value="1"/>
</dbReference>
<keyword evidence="4" id="KW-1185">Reference proteome</keyword>
<dbReference type="PANTHER" id="PTHR36442">
    <property type="entry name" value="CYCLIC-DI-AMP PHOSPHODIESTERASE PGPH"/>
    <property type="match status" value="1"/>
</dbReference>
<feature type="domain" description="HD" evidence="2">
    <location>
        <begin position="555"/>
        <end position="697"/>
    </location>
</feature>
<feature type="transmembrane region" description="Helical" evidence="1">
    <location>
        <begin position="424"/>
        <end position="455"/>
    </location>
</feature>
<feature type="transmembrane region" description="Helical" evidence="1">
    <location>
        <begin position="494"/>
        <end position="518"/>
    </location>
</feature>
<dbReference type="EMBL" id="CP013015">
    <property type="protein sequence ID" value="AMM41116.1"/>
    <property type="molecule type" value="Genomic_DNA"/>
</dbReference>
<keyword evidence="1" id="KW-0812">Transmembrane</keyword>
<sequence>MKKKDGRFKKLFSFYKKDLFSWLKPPKLLFSLGCFFLSSLCIAFILYPHLILPLKSYHLGDIAQTDIRAKHDFLVEDSLTTEKYRQQAREKIAPVYKFDEKLWPGLKTKIHMAFKNMREIMEENRIKKLAKNAVQTVEKKRSSFKIITDGEMKKRFESILGINLTLKEFKTLKQKNFSPVLEEILLELLEPLYLRGIVKNKMALPNTKYGIALVFTSSKREEKIYNPEKLLGLREAKHEINLRSYDFYREVGKETTNTIVKVALNLIQPNIYYSAAETEIRKQNAAKAVKPVFYQVKKGEMIVREGEKIDQKQLLKIQAQQKTISQKQSRLLFVGITALIFVLLWTNKIVLKNIKKDFLEKKSDLFFWLSNILLFLILSRIALEIGNLLSQRISSLSSQFFIYALPPVGATLLIVLFTEPKIGIVLGSLMAALMGLMLNSPVFFLYFLVGSWWVAFRLRPCRHRSKLIKVGVELGLIQMALTFGILALENPLNVWQIGASFVFAGLGGVTTGIIVLGLTPIIEIIFGYTSEIRLLELASLDQPLLKELMVKAPGTYLHSVIASQMAEAAAEEIGANSLLAKVAAYYHDIGKMKKPLYFVENQIGIENKHDKLTPSMSALIIISHVKEGVELAKQYHLGPEIIDIIKQHHGTRLITYFYQRAKEQNRDVKEEDFRYPGPKPQTKEAGLVMLADGVEAACRSLTNPVPSRIKSTVQKVISDVFLDGQLDGCELTLKDMHKIAERFSKVLISIFHPRIEYPESPAKKGNGHESKNKMFFVTSHTYKEHSSKGEVTSHHIRSGKH</sequence>
<feature type="transmembrane region" description="Helical" evidence="1">
    <location>
        <begin position="366"/>
        <end position="388"/>
    </location>
</feature>
<organism evidence="3 4">
    <name type="scientific">Desulfofervidus auxilii</name>
    <dbReference type="NCBI Taxonomy" id="1621989"/>
    <lineage>
        <taxon>Bacteria</taxon>
        <taxon>Pseudomonadati</taxon>
        <taxon>Thermodesulfobacteriota</taxon>
        <taxon>Candidatus Desulfofervidia</taxon>
        <taxon>Candidatus Desulfofervidales</taxon>
        <taxon>Candidatus Desulfofervidaceae</taxon>
        <taxon>Candidatus Desulfofervidus</taxon>
    </lineage>
</organism>
<feature type="transmembrane region" description="Helical" evidence="1">
    <location>
        <begin position="467"/>
        <end position="488"/>
    </location>
</feature>
<dbReference type="InterPro" id="IPR011621">
    <property type="entry name" value="Metal-dep_PHydrolase_7TM_intra"/>
</dbReference>
<feature type="transmembrane region" description="Helical" evidence="1">
    <location>
        <begin position="400"/>
        <end position="418"/>
    </location>
</feature>
<dbReference type="PANTHER" id="PTHR36442:SF1">
    <property type="entry name" value="CYCLIC-DI-AMP PHOSPHODIESTERASE PGPH"/>
    <property type="match status" value="1"/>
</dbReference>
<feature type="transmembrane region" description="Helical" evidence="1">
    <location>
        <begin position="28"/>
        <end position="47"/>
    </location>
</feature>
<dbReference type="Proteomes" id="UP000070560">
    <property type="component" value="Chromosome"/>
</dbReference>
<dbReference type="AlphaFoldDB" id="A0A7U4TI93"/>
<dbReference type="KEGG" id="daw:HS1_001312"/>
<dbReference type="CDD" id="cd00077">
    <property type="entry name" value="HDc"/>
    <property type="match status" value="1"/>
</dbReference>
<dbReference type="NCBIfam" id="TIGR00277">
    <property type="entry name" value="HDIG"/>
    <property type="match status" value="1"/>
</dbReference>
<name>A0A7U4TI93_DESA2</name>
<accession>A0A7U4TI93</accession>